<dbReference type="EMBL" id="JAOSHN010000006">
    <property type="protein sequence ID" value="MCU7379534.1"/>
    <property type="molecule type" value="Genomic_DNA"/>
</dbReference>
<proteinExistence type="predicted"/>
<dbReference type="SUPFAM" id="SSF103370">
    <property type="entry name" value="NinB"/>
    <property type="match status" value="1"/>
</dbReference>
<dbReference type="Gene3D" id="1.10.3790.10">
    <property type="entry name" value="NinB"/>
    <property type="match status" value="1"/>
</dbReference>
<keyword evidence="2" id="KW-1185">Reference proteome</keyword>
<gene>
    <name evidence="1" type="ORF">OBO34_14400</name>
</gene>
<protein>
    <submittedName>
        <fullName evidence="1">Uncharacterized protein</fullName>
    </submittedName>
</protein>
<sequence>MLELRVKKIIDVSTRFDGDAVITILADRGQNGAVNKAGQAIGKDLLGYVIRLLKPKKKRSLDANAYMWVLCDKIAEKIQSTKEAVYQSAIRSVGVFTDVQVPEEAVKSLASGWEHNGTGWFAELVDSVADVKTVRLYYGSSTYDSKQMARLIDEVIVYCKDFDIEYLPPDELERMMQQWGTPG</sequence>
<evidence type="ECO:0000313" key="2">
    <source>
        <dbReference type="Proteomes" id="UP001065549"/>
    </source>
</evidence>
<dbReference type="InterPro" id="IPR036619">
    <property type="entry name" value="NinB_sf"/>
</dbReference>
<evidence type="ECO:0000313" key="1">
    <source>
        <dbReference type="EMBL" id="MCU7379534.1"/>
    </source>
</evidence>
<reference evidence="1" key="1">
    <citation type="submission" date="2022-09" db="EMBL/GenBank/DDBJ databases">
        <title>Culturomic study of gut microbiota in children with autism spectrum disorder.</title>
        <authorList>
            <person name="Efimov B.A."/>
            <person name="Chaplin A.V."/>
            <person name="Sokolova S.R."/>
            <person name="Pikina A.P."/>
            <person name="Korzhanova M."/>
            <person name="Belova V."/>
            <person name="Korostin D."/>
        </authorList>
    </citation>
    <scope>NUCLEOTIDE SEQUENCE</scope>
    <source>
        <strain evidence="1">ASD5510</strain>
    </source>
</reference>
<dbReference type="AlphaFoldDB" id="A0A9J6QWE1"/>
<comment type="caution">
    <text evidence="1">The sequence shown here is derived from an EMBL/GenBank/DDBJ whole genome shotgun (WGS) entry which is preliminary data.</text>
</comment>
<name>A0A9J6QWE1_9FIRM</name>
<accession>A0A9J6QWE1</accession>
<dbReference type="RefSeq" id="WP_269478587.1">
    <property type="nucleotide sequence ID" value="NZ_JAOSHN010000006.1"/>
</dbReference>
<dbReference type="Proteomes" id="UP001065549">
    <property type="component" value="Unassembled WGS sequence"/>
</dbReference>
<organism evidence="1 2">
    <name type="scientific">Hominibacterium faecale</name>
    <dbReference type="NCBI Taxonomy" id="2839743"/>
    <lineage>
        <taxon>Bacteria</taxon>
        <taxon>Bacillati</taxon>
        <taxon>Bacillota</taxon>
        <taxon>Clostridia</taxon>
        <taxon>Peptostreptococcales</taxon>
        <taxon>Anaerovoracaceae</taxon>
        <taxon>Hominibacterium</taxon>
    </lineage>
</organism>